<evidence type="ECO:0000313" key="9">
    <source>
        <dbReference type="EMBL" id="CDS22675.1"/>
    </source>
</evidence>
<evidence type="ECO:0000256" key="5">
    <source>
        <dbReference type="ARBA" id="ARBA00022989"/>
    </source>
</evidence>
<organism evidence="9">
    <name type="scientific">Echinococcus granulosus</name>
    <name type="common">Hydatid tapeworm</name>
    <dbReference type="NCBI Taxonomy" id="6210"/>
    <lineage>
        <taxon>Eukaryota</taxon>
        <taxon>Metazoa</taxon>
        <taxon>Spiralia</taxon>
        <taxon>Lophotrochozoa</taxon>
        <taxon>Platyhelminthes</taxon>
        <taxon>Cestoda</taxon>
        <taxon>Eucestoda</taxon>
        <taxon>Cyclophyllidea</taxon>
        <taxon>Taeniidae</taxon>
        <taxon>Echinococcus</taxon>
        <taxon>Echinococcus granulosus group</taxon>
    </lineage>
</organism>
<dbReference type="InterPro" id="IPR016439">
    <property type="entry name" value="Lag1/Lac1-like"/>
</dbReference>
<reference evidence="9 10" key="1">
    <citation type="journal article" date="2013" name="Nature">
        <title>The genomes of four tapeworm species reveal adaptations to parasitism.</title>
        <authorList>
            <person name="Tsai I.J."/>
            <person name="Zarowiecki M."/>
            <person name="Holroyd N."/>
            <person name="Garciarrubio A."/>
            <person name="Sanchez-Flores A."/>
            <person name="Brooks K.L."/>
            <person name="Tracey A."/>
            <person name="Bobes R.J."/>
            <person name="Fragoso G."/>
            <person name="Sciutto E."/>
            <person name="Aslett M."/>
            <person name="Beasley H."/>
            <person name="Bennett H.M."/>
            <person name="Cai J."/>
            <person name="Camicia F."/>
            <person name="Clark R."/>
            <person name="Cucher M."/>
            <person name="De Silva N."/>
            <person name="Day T.A."/>
            <person name="Deplazes P."/>
            <person name="Estrada K."/>
            <person name="Fernandez C."/>
            <person name="Holland P.W."/>
            <person name="Hou J."/>
            <person name="Hu S."/>
            <person name="Huckvale T."/>
            <person name="Hung S.S."/>
            <person name="Kamenetzky L."/>
            <person name="Keane J.A."/>
            <person name="Kiss F."/>
            <person name="Koziol U."/>
            <person name="Lambert O."/>
            <person name="Liu K."/>
            <person name="Luo X."/>
            <person name="Luo Y."/>
            <person name="Macchiaroli N."/>
            <person name="Nichol S."/>
            <person name="Paps J."/>
            <person name="Parkinson J."/>
            <person name="Pouchkina-Stantcheva N."/>
            <person name="Riddiford N."/>
            <person name="Rosenzvit M."/>
            <person name="Salinas G."/>
            <person name="Wasmuth J.D."/>
            <person name="Zamanian M."/>
            <person name="Zheng Y."/>
            <person name="Cai X."/>
            <person name="Soberon X."/>
            <person name="Olson P.D."/>
            <person name="Laclette J.P."/>
            <person name="Brehm K."/>
            <person name="Berriman M."/>
            <person name="Garciarrubio A."/>
            <person name="Bobes R.J."/>
            <person name="Fragoso G."/>
            <person name="Sanchez-Flores A."/>
            <person name="Estrada K."/>
            <person name="Cevallos M.A."/>
            <person name="Morett E."/>
            <person name="Gonzalez V."/>
            <person name="Portillo T."/>
            <person name="Ochoa-Leyva A."/>
            <person name="Jose M.V."/>
            <person name="Sciutto E."/>
            <person name="Landa A."/>
            <person name="Jimenez L."/>
            <person name="Valdes V."/>
            <person name="Carrero J.C."/>
            <person name="Larralde C."/>
            <person name="Morales-Montor J."/>
            <person name="Limon-Lason J."/>
            <person name="Soberon X."/>
            <person name="Laclette J.P."/>
        </authorList>
    </citation>
    <scope>NUCLEOTIDE SEQUENCE [LARGE SCALE GENOMIC DNA]</scope>
</reference>
<keyword evidence="5 7" id="KW-1133">Transmembrane helix</keyword>
<dbReference type="GO" id="GO:0050291">
    <property type="term" value="F:sphingosine N-acyltransferase activity"/>
    <property type="evidence" value="ECO:0007669"/>
    <property type="project" value="InterPro"/>
</dbReference>
<evidence type="ECO:0000256" key="4">
    <source>
        <dbReference type="ARBA" id="ARBA00022692"/>
    </source>
</evidence>
<dbReference type="GO" id="GO:0016020">
    <property type="term" value="C:membrane"/>
    <property type="evidence" value="ECO:0007669"/>
    <property type="project" value="UniProtKB-SubCell"/>
</dbReference>
<keyword evidence="4 7" id="KW-0812">Transmembrane</keyword>
<dbReference type="PANTHER" id="PTHR12560">
    <property type="entry name" value="LONGEVITY ASSURANCE FACTOR 1 LAG1"/>
    <property type="match status" value="1"/>
</dbReference>
<keyword evidence="6 7" id="KW-0472">Membrane</keyword>
<evidence type="ECO:0000256" key="7">
    <source>
        <dbReference type="SAM" id="Phobius"/>
    </source>
</evidence>
<protein>
    <submittedName>
        <fullName evidence="9 11">Lag1 longevity assurance 5</fullName>
    </submittedName>
</protein>
<comment type="pathway">
    <text evidence="2">Lipid metabolism; sphingolipid metabolism.</text>
</comment>
<dbReference type="WBParaSite" id="EgrG_001184400">
    <property type="protein sequence ID" value="EgrG_001184400"/>
    <property type="gene ID" value="EgrG_001184400"/>
</dbReference>
<evidence type="ECO:0000256" key="1">
    <source>
        <dbReference type="ARBA" id="ARBA00004141"/>
    </source>
</evidence>
<dbReference type="OrthoDB" id="537032at2759"/>
<dbReference type="PANTHER" id="PTHR12560:SF0">
    <property type="entry name" value="LD18904P"/>
    <property type="match status" value="1"/>
</dbReference>
<dbReference type="UniPathway" id="UPA00222"/>
<dbReference type="Pfam" id="PF03798">
    <property type="entry name" value="TRAM_LAG1_CLN8"/>
    <property type="match status" value="1"/>
</dbReference>
<evidence type="ECO:0000256" key="2">
    <source>
        <dbReference type="ARBA" id="ARBA00004760"/>
    </source>
</evidence>
<dbReference type="GO" id="GO:0046513">
    <property type="term" value="P:ceramide biosynthetic process"/>
    <property type="evidence" value="ECO:0007669"/>
    <property type="project" value="InterPro"/>
</dbReference>
<reference evidence="11" key="3">
    <citation type="submission" date="2020-10" db="UniProtKB">
        <authorList>
            <consortium name="WormBaseParasite"/>
        </authorList>
    </citation>
    <scope>IDENTIFICATION</scope>
</reference>
<evidence type="ECO:0000313" key="11">
    <source>
        <dbReference type="WBParaSite" id="EgrG_001184400"/>
    </source>
</evidence>
<name>A0A068WYB4_ECHGR</name>
<dbReference type="AlphaFoldDB" id="A0A068WYB4"/>
<feature type="transmembrane region" description="Helical" evidence="7">
    <location>
        <begin position="138"/>
        <end position="155"/>
    </location>
</feature>
<evidence type="ECO:0000256" key="3">
    <source>
        <dbReference type="ARBA" id="ARBA00004991"/>
    </source>
</evidence>
<proteinExistence type="predicted"/>
<feature type="transmembrane region" description="Helical" evidence="7">
    <location>
        <begin position="45"/>
        <end position="64"/>
    </location>
</feature>
<evidence type="ECO:0000256" key="6">
    <source>
        <dbReference type="ARBA" id="ARBA00023136"/>
    </source>
</evidence>
<dbReference type="Proteomes" id="UP000492820">
    <property type="component" value="Unassembled WGS sequence"/>
</dbReference>
<evidence type="ECO:0000313" key="10">
    <source>
        <dbReference type="Proteomes" id="UP000492820"/>
    </source>
</evidence>
<gene>
    <name evidence="9" type="ORF">EgrG_001184400</name>
</gene>
<reference evidence="9" key="2">
    <citation type="submission" date="2014-06" db="EMBL/GenBank/DDBJ databases">
        <authorList>
            <person name="Aslett M."/>
        </authorList>
    </citation>
    <scope>NUCLEOTIDE SEQUENCE</scope>
</reference>
<dbReference type="EMBL" id="LK028587">
    <property type="protein sequence ID" value="CDS22675.1"/>
    <property type="molecule type" value="Genomic_DNA"/>
</dbReference>
<feature type="domain" description="TLC" evidence="8">
    <location>
        <begin position="36"/>
        <end position="217"/>
    </location>
</feature>
<dbReference type="SMART" id="SM00724">
    <property type="entry name" value="TLC"/>
    <property type="match status" value="1"/>
</dbReference>
<feature type="transmembrane region" description="Helical" evidence="7">
    <location>
        <begin position="111"/>
        <end position="132"/>
    </location>
</feature>
<evidence type="ECO:0000259" key="8">
    <source>
        <dbReference type="SMART" id="SM00724"/>
    </source>
</evidence>
<comment type="subcellular location">
    <subcellularLocation>
        <location evidence="1">Membrane</location>
        <topology evidence="1">Multi-pass membrane protein</topology>
    </subcellularLocation>
</comment>
<feature type="transmembrane region" description="Helical" evidence="7">
    <location>
        <begin position="84"/>
        <end position="104"/>
    </location>
</feature>
<accession>A0A068WYB4</accession>
<dbReference type="InterPro" id="IPR006634">
    <property type="entry name" value="TLC-dom"/>
</dbReference>
<comment type="pathway">
    <text evidence="3">Sphingolipid metabolism.</text>
</comment>
<sequence length="239" mass="27458">MTSEFKALSKKLDVSDAKVSYWFRAKRNSVKFPIIVKFAESGWRFSFYFCLFSYGICCLYQEPFLYDTSEFFRAYPHHEMSRCIFWYYMIELAYYVSGLIWVFVEVKRKDFIVMLTHHVVTVIRIGSVIMLLHDSADFWLEILVAGALITHLCAFPPGTSFDHRIIVLRRSSVDWLLSSPQCLRSLPHYPSTSSHLLDGSNHPDSCETLTSDARSDSEMSDTANDCTTGIHANGVAKAR</sequence>